<name>A0A0H3G8U9_LISM4</name>
<dbReference type="SUPFAM" id="SSF55909">
    <property type="entry name" value="Pentein"/>
    <property type="match status" value="1"/>
</dbReference>
<dbReference type="EMBL" id="CP002002">
    <property type="protein sequence ID" value="AEO05059.1"/>
    <property type="molecule type" value="Genomic_DNA"/>
</dbReference>
<gene>
    <name evidence="2" type="primary">aguA</name>
    <name evidence="3" type="ordered locus">LMRG_02467</name>
</gene>
<dbReference type="InterPro" id="IPR017754">
    <property type="entry name" value="Agmatine_deiminase"/>
</dbReference>
<comment type="catalytic activity">
    <reaction evidence="2">
        <text>agmatine + H2O = N-carbamoylputrescine + NH4(+)</text>
        <dbReference type="Rhea" id="RHEA:18037"/>
        <dbReference type="ChEBI" id="CHEBI:15377"/>
        <dbReference type="ChEBI" id="CHEBI:28938"/>
        <dbReference type="ChEBI" id="CHEBI:58145"/>
        <dbReference type="ChEBI" id="CHEBI:58318"/>
        <dbReference type="EC" id="3.5.3.12"/>
    </reaction>
</comment>
<dbReference type="InterPro" id="IPR007466">
    <property type="entry name" value="Peptidyl-Arg-deiminase_porph"/>
</dbReference>
<dbReference type="GO" id="GO:0047632">
    <property type="term" value="F:agmatine deiminase activity"/>
    <property type="evidence" value="ECO:0007669"/>
    <property type="project" value="UniProtKB-UniRule"/>
</dbReference>
<evidence type="ECO:0000256" key="1">
    <source>
        <dbReference type="ARBA" id="ARBA00022801"/>
    </source>
</evidence>
<sequence length="364" mass="41013">MRTIDSSSKKDGFRMPGEFEKHAGCYIIWPERPDNWRLGAKPAQKAFVDVATAISHFEPVTVVASSSQYVNARYMLSDEIRVVEMDNDDAWVRDSGPTFVVNDSGDVRGVDWSFNSWGGLVDGLYFPWDKDDQVAQKICELERKDRYRLADFVLEGGSIHVDGEGTLVTTEECLLSEGRNPQLSKQQIEMVLKEYLNLEKIIWLKRGIYLDETNGHVDNIFNYVRPGVVALAWTDDETDPQYEISKECFDILSNETDAKGRKLEVHKINVPKPILITDEESKGVDAVEGTLPREEGDRLAASYINYYTANGGVIFPLFGDPNDELAREKLQQLYPNCEVVGVKAREILLGGGNIHCITQQVPRG</sequence>
<dbReference type="NCBIfam" id="NF010070">
    <property type="entry name" value="PRK13551.1"/>
    <property type="match status" value="1"/>
</dbReference>
<protein>
    <recommendedName>
        <fullName evidence="2">Putative agmatine deiminase</fullName>
        <ecNumber evidence="2">3.5.3.12</ecNumber>
    </recommendedName>
    <alternativeName>
        <fullName evidence="2">Agmatine iminohydrolase</fullName>
    </alternativeName>
</protein>
<accession>A0A0H3G8U9</accession>
<dbReference type="GO" id="GO:0004668">
    <property type="term" value="F:protein-arginine deiminase activity"/>
    <property type="evidence" value="ECO:0007669"/>
    <property type="project" value="InterPro"/>
</dbReference>
<feature type="active site" description="Amidino-cysteine intermediate" evidence="2">
    <location>
        <position position="356"/>
    </location>
</feature>
<evidence type="ECO:0000313" key="4">
    <source>
        <dbReference type="Proteomes" id="UP000001288"/>
    </source>
</evidence>
<dbReference type="Proteomes" id="UP000001288">
    <property type="component" value="Chromosome"/>
</dbReference>
<dbReference type="EC" id="3.5.3.12" evidence="2"/>
<dbReference type="HAMAP" id="MF_01841">
    <property type="entry name" value="Agmatine_deimin"/>
    <property type="match status" value="1"/>
</dbReference>
<comment type="similarity">
    <text evidence="2">Belongs to the agmatine deiminase family.</text>
</comment>
<dbReference type="BRENDA" id="3.5.3.12">
    <property type="organism ID" value="15002"/>
</dbReference>
<dbReference type="NCBIfam" id="TIGR03380">
    <property type="entry name" value="agmatine_aguA"/>
    <property type="match status" value="1"/>
</dbReference>
<dbReference type="HOGENOM" id="CLU_037682_1_0_9"/>
<evidence type="ECO:0000256" key="2">
    <source>
        <dbReference type="HAMAP-Rule" id="MF_01841"/>
    </source>
</evidence>
<evidence type="ECO:0000313" key="3">
    <source>
        <dbReference type="EMBL" id="AEO05059.1"/>
    </source>
</evidence>
<dbReference type="AlphaFoldDB" id="A0A0H3G8U9"/>
<keyword evidence="1 2" id="KW-0378">Hydrolase</keyword>
<dbReference type="PANTHER" id="PTHR31377:SF0">
    <property type="entry name" value="AGMATINE DEIMINASE-RELATED"/>
    <property type="match status" value="1"/>
</dbReference>
<dbReference type="Pfam" id="PF04371">
    <property type="entry name" value="PAD_porph"/>
    <property type="match status" value="1"/>
</dbReference>
<proteinExistence type="inferred from homology"/>
<dbReference type="RefSeq" id="WP_014600349.1">
    <property type="nucleotide sequence ID" value="NC_017544.1"/>
</dbReference>
<dbReference type="PANTHER" id="PTHR31377">
    <property type="entry name" value="AGMATINE DEIMINASE-RELATED"/>
    <property type="match status" value="1"/>
</dbReference>
<reference evidence="4" key="1">
    <citation type="submission" date="2010-04" db="EMBL/GenBank/DDBJ databases">
        <title>The genome sequence of Listeria monocytogenes strain 10403S.</title>
        <authorList>
            <consortium name="The Broad Institute Genome Sequencing Platform"/>
            <consortium name="The Broad Institute Genome Sequencing Center for Infectious Disease."/>
            <person name="Borowsky M."/>
            <person name="Borodovsky M."/>
            <person name="Young S.K."/>
            <person name="Zeng Q."/>
            <person name="Koehrsen M."/>
            <person name="Fitzgerald M."/>
            <person name="Wiedmann M."/>
            <person name="Swaminathan B."/>
            <person name="Lauer P."/>
            <person name="Portnoy D."/>
            <person name="Cossart P."/>
            <person name="Buchrieser C."/>
            <person name="Higgins D."/>
            <person name="Abouelleil A."/>
            <person name="Alvarado L."/>
            <person name="Arachchi H.M."/>
            <person name="Berlin A."/>
            <person name="Borenstein D."/>
            <person name="Brown A."/>
            <person name="Chapman S.B."/>
            <person name="Chen Z."/>
            <person name="Dunbar C.D."/>
            <person name="Engels R."/>
            <person name="Freedman E."/>
            <person name="Gearin G."/>
            <person name="Gellesch M."/>
            <person name="Goldberg J."/>
            <person name="Griggs A."/>
            <person name="Gujja S."/>
            <person name="Heilman E."/>
            <person name="Heiman D."/>
            <person name="Howarth C."/>
            <person name="Jen D."/>
            <person name="Larson L."/>
            <person name="Lui A."/>
            <person name="MacDonald J."/>
            <person name="Mehta T."/>
            <person name="Montmayeur A."/>
            <person name="Neiman D."/>
            <person name="Park D."/>
            <person name="Pearson M."/>
            <person name="Priest M."/>
            <person name="Richards J."/>
            <person name="Roberts A."/>
            <person name="Saif S."/>
            <person name="Shea T."/>
            <person name="Shenoy N."/>
            <person name="Sisk P."/>
            <person name="Stolte C."/>
            <person name="Sykes S."/>
            <person name="Walk T."/>
            <person name="White J."/>
            <person name="Yandava C."/>
            <person name="Haas B."/>
            <person name="Nusbaum C."/>
            <person name="Birren B."/>
        </authorList>
    </citation>
    <scope>NUCLEOTIDE SEQUENCE [LARGE SCALE GENOMIC DNA]</scope>
    <source>
        <strain evidence="4">10403S</strain>
    </source>
</reference>
<dbReference type="KEGG" id="lmt:LMRG_02467"/>
<dbReference type="GO" id="GO:0009446">
    <property type="term" value="P:putrescine biosynthetic process"/>
    <property type="evidence" value="ECO:0007669"/>
    <property type="project" value="InterPro"/>
</dbReference>
<dbReference type="Gene3D" id="3.75.10.10">
    <property type="entry name" value="L-arginine/glycine Amidinotransferase, Chain A"/>
    <property type="match status" value="1"/>
</dbReference>
<organism evidence="3 4">
    <name type="scientific">Listeria monocytogenes serotype 1/2a (strain 10403S)</name>
    <dbReference type="NCBI Taxonomy" id="393133"/>
    <lineage>
        <taxon>Bacteria</taxon>
        <taxon>Bacillati</taxon>
        <taxon>Bacillota</taxon>
        <taxon>Bacilli</taxon>
        <taxon>Bacillales</taxon>
        <taxon>Listeriaceae</taxon>
        <taxon>Listeria</taxon>
    </lineage>
</organism>